<dbReference type="EMBL" id="GBXM01037450">
    <property type="protein sequence ID" value="JAH71127.1"/>
    <property type="molecule type" value="Transcribed_RNA"/>
</dbReference>
<protein>
    <submittedName>
        <fullName evidence="1">Uncharacterized protein</fullName>
    </submittedName>
</protein>
<accession>A0A0E9UZ97</accession>
<evidence type="ECO:0000313" key="1">
    <source>
        <dbReference type="EMBL" id="JAH71127.1"/>
    </source>
</evidence>
<organism evidence="1">
    <name type="scientific">Anguilla anguilla</name>
    <name type="common">European freshwater eel</name>
    <name type="synonym">Muraena anguilla</name>
    <dbReference type="NCBI Taxonomy" id="7936"/>
    <lineage>
        <taxon>Eukaryota</taxon>
        <taxon>Metazoa</taxon>
        <taxon>Chordata</taxon>
        <taxon>Craniata</taxon>
        <taxon>Vertebrata</taxon>
        <taxon>Euteleostomi</taxon>
        <taxon>Actinopterygii</taxon>
        <taxon>Neopterygii</taxon>
        <taxon>Teleostei</taxon>
        <taxon>Anguilliformes</taxon>
        <taxon>Anguillidae</taxon>
        <taxon>Anguilla</taxon>
    </lineage>
</organism>
<name>A0A0E9UZ97_ANGAN</name>
<sequence>MRDVQVSNDVFALRNSSRKFS</sequence>
<reference evidence="1" key="2">
    <citation type="journal article" date="2015" name="Fish Shellfish Immunol.">
        <title>Early steps in the European eel (Anguilla anguilla)-Vibrio vulnificus interaction in the gills: Role of the RtxA13 toxin.</title>
        <authorList>
            <person name="Callol A."/>
            <person name="Pajuelo D."/>
            <person name="Ebbesson L."/>
            <person name="Teles M."/>
            <person name="MacKenzie S."/>
            <person name="Amaro C."/>
        </authorList>
    </citation>
    <scope>NUCLEOTIDE SEQUENCE</scope>
</reference>
<dbReference type="AlphaFoldDB" id="A0A0E9UZ97"/>
<reference evidence="1" key="1">
    <citation type="submission" date="2014-11" db="EMBL/GenBank/DDBJ databases">
        <authorList>
            <person name="Amaro Gonzalez C."/>
        </authorList>
    </citation>
    <scope>NUCLEOTIDE SEQUENCE</scope>
</reference>
<proteinExistence type="predicted"/>